<reference evidence="1" key="1">
    <citation type="submission" date="2014-09" db="EMBL/GenBank/DDBJ databases">
        <authorList>
            <person name="Magalhaes I.L.F."/>
            <person name="Oliveira U."/>
            <person name="Santos F.R."/>
            <person name="Vidigal T.H.D.A."/>
            <person name="Brescovit A.D."/>
            <person name="Santos A.J."/>
        </authorList>
    </citation>
    <scope>NUCLEOTIDE SEQUENCE</scope>
    <source>
        <tissue evidence="1">Shoot tissue taken approximately 20 cm above the soil surface</tissue>
    </source>
</reference>
<name>A0A0A8Y744_ARUDO</name>
<evidence type="ECO:0000313" key="1">
    <source>
        <dbReference type="EMBL" id="JAD21909.1"/>
    </source>
</evidence>
<protein>
    <submittedName>
        <fullName evidence="1">Uncharacterized protein</fullName>
    </submittedName>
</protein>
<dbReference type="AlphaFoldDB" id="A0A0A8Y744"/>
<reference evidence="1" key="2">
    <citation type="journal article" date="2015" name="Data Brief">
        <title>Shoot transcriptome of the giant reed, Arundo donax.</title>
        <authorList>
            <person name="Barrero R.A."/>
            <person name="Guerrero F.D."/>
            <person name="Moolhuijzen P."/>
            <person name="Goolsby J.A."/>
            <person name="Tidwell J."/>
            <person name="Bellgard S.E."/>
            <person name="Bellgard M.I."/>
        </authorList>
    </citation>
    <scope>NUCLEOTIDE SEQUENCE</scope>
    <source>
        <tissue evidence="1">Shoot tissue taken approximately 20 cm above the soil surface</tissue>
    </source>
</reference>
<organism evidence="1">
    <name type="scientific">Arundo donax</name>
    <name type="common">Giant reed</name>
    <name type="synonym">Donax arundinaceus</name>
    <dbReference type="NCBI Taxonomy" id="35708"/>
    <lineage>
        <taxon>Eukaryota</taxon>
        <taxon>Viridiplantae</taxon>
        <taxon>Streptophyta</taxon>
        <taxon>Embryophyta</taxon>
        <taxon>Tracheophyta</taxon>
        <taxon>Spermatophyta</taxon>
        <taxon>Magnoliopsida</taxon>
        <taxon>Liliopsida</taxon>
        <taxon>Poales</taxon>
        <taxon>Poaceae</taxon>
        <taxon>PACMAD clade</taxon>
        <taxon>Arundinoideae</taxon>
        <taxon>Arundineae</taxon>
        <taxon>Arundo</taxon>
    </lineage>
</organism>
<accession>A0A0A8Y744</accession>
<proteinExistence type="predicted"/>
<dbReference type="EMBL" id="GBRH01275986">
    <property type="protein sequence ID" value="JAD21909.1"/>
    <property type="molecule type" value="Transcribed_RNA"/>
</dbReference>
<sequence length="18" mass="2267">MGIWREIMRRWMQFVGGL</sequence>